<dbReference type="Gene3D" id="1.10.10.10">
    <property type="entry name" value="Winged helix-like DNA-binding domain superfamily/Winged helix DNA-binding domain"/>
    <property type="match status" value="1"/>
</dbReference>
<dbReference type="Pfam" id="PF13749">
    <property type="entry name" value="HATPase_c_4"/>
    <property type="match status" value="1"/>
</dbReference>
<proteinExistence type="predicted"/>
<dbReference type="InterPro" id="IPR038461">
    <property type="entry name" value="Schlafen_AlbA_2_dom_sf"/>
</dbReference>
<dbReference type="InterPro" id="IPR038475">
    <property type="entry name" value="RecG_C_sf"/>
</dbReference>
<dbReference type="EMBL" id="JAWDET010000006">
    <property type="protein sequence ID" value="MDU0241378.1"/>
    <property type="molecule type" value="Genomic_DNA"/>
</dbReference>
<dbReference type="PANTHER" id="PTHR30595">
    <property type="entry name" value="GLPR-RELATED TRANSCRIPTIONAL REPRESSOR"/>
    <property type="match status" value="1"/>
</dbReference>
<gene>
    <name evidence="3" type="ORF">RVH43_12320</name>
</gene>
<dbReference type="PANTHER" id="PTHR30595:SF6">
    <property type="entry name" value="SCHLAFEN ALBA-2 DOMAIN-CONTAINING PROTEIN"/>
    <property type="match status" value="1"/>
</dbReference>
<name>A0AAE4I9D4_PHOVU</name>
<dbReference type="Pfam" id="PF13412">
    <property type="entry name" value="HTH_24"/>
    <property type="match status" value="1"/>
</dbReference>
<protein>
    <submittedName>
        <fullName evidence="3">DNA binding domain-containing protein</fullName>
    </submittedName>
</protein>
<dbReference type="Gene3D" id="3.30.950.30">
    <property type="entry name" value="Schlafen, AAA domain"/>
    <property type="match status" value="1"/>
</dbReference>
<sequence length="519" mass="58578">MNISEQIHLKLQLRENSEVEYKSAAGGFPKAEFWRSFSALANTNGGIIVLGVKEKNHKFTPDGLSEELVAKYRKQFWDDAHNKSCVNIPLLVESDIEEIKTDGGQYLLAFRIPRAQYDLRPIHLTLTPFGHTYKRRDEGDYLCTDDEIKQMYSDANNMRASADSRILRGYSIDDIDMPTLHQYRRAYDIKHENHPWTEVDDKQFLENIGAYRKDRATSTEGFTVAGMLMFGKTNSITDPECCQEFFPDYREHLSDDPQIRWTNRIYPDGTWEANLYQFFTRVLPLLQHALPVPFSLDNNQMRNNTTTAHVALREAFANSLIHAAYTVRGNIVINRYFDRIVLSNPGTMLVSMEEYYEGGHSVCRNPVIQKMFVFLGIGEKGGTGADVIVKGWKDNGWSIPTVAEKNNPDRIETCLSLVNRTNKTTETAIATTETSSDTTETTSDTTETTTGNPSKTTETTTETIIGAIQNNPKITTKEIAAVCGITEDGVAYHIKKLKQIGKIIRIGGSRNGGAWKVVE</sequence>
<evidence type="ECO:0000313" key="3">
    <source>
        <dbReference type="EMBL" id="MDU0241378.1"/>
    </source>
</evidence>
<feature type="region of interest" description="Disordered" evidence="1">
    <location>
        <begin position="428"/>
        <end position="460"/>
    </location>
</feature>
<dbReference type="Gene3D" id="3.30.565.60">
    <property type="match status" value="1"/>
</dbReference>
<dbReference type="InterPro" id="IPR036390">
    <property type="entry name" value="WH_DNA-bd_sf"/>
</dbReference>
<comment type="caution">
    <text evidence="3">The sequence shown here is derived from an EMBL/GenBank/DDBJ whole genome shotgun (WGS) entry which is preliminary data.</text>
</comment>
<organism evidence="3 4">
    <name type="scientific">Phocaeicola vulgatus</name>
    <name type="common">Bacteroides vulgatus</name>
    <dbReference type="NCBI Taxonomy" id="821"/>
    <lineage>
        <taxon>Bacteria</taxon>
        <taxon>Pseudomonadati</taxon>
        <taxon>Bacteroidota</taxon>
        <taxon>Bacteroidia</taxon>
        <taxon>Bacteroidales</taxon>
        <taxon>Bacteroidaceae</taxon>
        <taxon>Phocaeicola</taxon>
    </lineage>
</organism>
<reference evidence="3" key="1">
    <citation type="submission" date="2023-10" db="EMBL/GenBank/DDBJ databases">
        <title>Genome of Potential pathogenic bacteria in Crohn's disease.</title>
        <authorList>
            <person name="Rodriguez-Palacios A."/>
        </authorList>
    </citation>
    <scope>NUCLEOTIDE SEQUENCE</scope>
    <source>
        <strain evidence="3">CavFT-hAR11</strain>
    </source>
</reference>
<dbReference type="Pfam" id="PF04326">
    <property type="entry name" value="SLFN_AlbA_2"/>
    <property type="match status" value="1"/>
</dbReference>
<evidence type="ECO:0000313" key="4">
    <source>
        <dbReference type="Proteomes" id="UP001181239"/>
    </source>
</evidence>
<dbReference type="InterPro" id="IPR036388">
    <property type="entry name" value="WH-like_DNA-bd_sf"/>
</dbReference>
<feature type="domain" description="Schlafen AlbA-2" evidence="2">
    <location>
        <begin position="15"/>
        <end position="141"/>
    </location>
</feature>
<dbReference type="SUPFAM" id="SSF46785">
    <property type="entry name" value="Winged helix' DNA-binding domain"/>
    <property type="match status" value="1"/>
</dbReference>
<dbReference type="RefSeq" id="WP_302949247.1">
    <property type="nucleotide sequence ID" value="NZ_JAWDET010000006.1"/>
</dbReference>
<evidence type="ECO:0000256" key="1">
    <source>
        <dbReference type="SAM" id="MobiDB-lite"/>
    </source>
</evidence>
<dbReference type="InterPro" id="IPR007421">
    <property type="entry name" value="Schlafen_AlbA_2_dom"/>
</dbReference>
<dbReference type="AlphaFoldDB" id="A0AAE4I9D4"/>
<dbReference type="Proteomes" id="UP001181239">
    <property type="component" value="Unassembled WGS sequence"/>
</dbReference>
<evidence type="ECO:0000259" key="2">
    <source>
        <dbReference type="Pfam" id="PF04326"/>
    </source>
</evidence>
<accession>A0AAE4I9D4</accession>